<organism evidence="2 3">
    <name type="scientific">Adiantum capillus-veneris</name>
    <name type="common">Maidenhair fern</name>
    <dbReference type="NCBI Taxonomy" id="13818"/>
    <lineage>
        <taxon>Eukaryota</taxon>
        <taxon>Viridiplantae</taxon>
        <taxon>Streptophyta</taxon>
        <taxon>Embryophyta</taxon>
        <taxon>Tracheophyta</taxon>
        <taxon>Polypodiopsida</taxon>
        <taxon>Polypodiidae</taxon>
        <taxon>Polypodiales</taxon>
        <taxon>Pteridineae</taxon>
        <taxon>Pteridaceae</taxon>
        <taxon>Vittarioideae</taxon>
        <taxon>Adiantum</taxon>
    </lineage>
</organism>
<sequence length="408" mass="46215">MGKVESREAEKGDDAIDDQGDVGDVKTMKYSDATFAVEGSKSKKRKKWRITDPGQIAPNFYHRDLFVANFPLVKVVDVPKGCRFPVCDKFEGNVLDAKETLHARKRWIRRFLDVEQTYRKAESERQAFPVHFAFMESVKQFTKPSREQVAMHNDICVSLKRKWSYDEIKGGGKRRKLDDQNEENVGFCIVLDTEEVQGPLGANCSDGDNDGIEIVAEEAVELTGNLQEHVDAATGFADGVIHIDDERPLQCAAPNSKTIINSDRVACVLERKFVDDKHKWNARFQGGFYAAKHCLANIENGHGVPIYVLIMTASMWSYGILVPKGYVYVRDGKIDLKSISRFHLHQEITGVVETSLEDLHAKLQEGIEFYRKNYLDNPLTMYADGPMLVGTFYLSSQWFDLPKAHTHS</sequence>
<feature type="region of interest" description="Disordered" evidence="1">
    <location>
        <begin position="1"/>
        <end position="23"/>
    </location>
</feature>
<accession>A0A9D4ZRA4</accession>
<reference evidence="2" key="1">
    <citation type="submission" date="2021-01" db="EMBL/GenBank/DDBJ databases">
        <title>Adiantum capillus-veneris genome.</title>
        <authorList>
            <person name="Fang Y."/>
            <person name="Liao Q."/>
        </authorList>
    </citation>
    <scope>NUCLEOTIDE SEQUENCE</scope>
    <source>
        <strain evidence="2">H3</strain>
        <tissue evidence="2">Leaf</tissue>
    </source>
</reference>
<dbReference type="Proteomes" id="UP000886520">
    <property type="component" value="Chromosome 1"/>
</dbReference>
<dbReference type="AlphaFoldDB" id="A0A9D4ZRA4"/>
<evidence type="ECO:0000256" key="1">
    <source>
        <dbReference type="SAM" id="MobiDB-lite"/>
    </source>
</evidence>
<comment type="caution">
    <text evidence="2">The sequence shown here is derived from an EMBL/GenBank/DDBJ whole genome shotgun (WGS) entry which is preliminary data.</text>
</comment>
<name>A0A9D4ZRA4_ADICA</name>
<proteinExistence type="predicted"/>
<gene>
    <name evidence="2" type="ORF">GOP47_0001032</name>
</gene>
<evidence type="ECO:0000313" key="3">
    <source>
        <dbReference type="Proteomes" id="UP000886520"/>
    </source>
</evidence>
<dbReference type="OrthoDB" id="10492420at2759"/>
<protein>
    <submittedName>
        <fullName evidence="2">Uncharacterized protein</fullName>
    </submittedName>
</protein>
<dbReference type="EMBL" id="JABFUD020000001">
    <property type="protein sequence ID" value="KAI5084863.1"/>
    <property type="molecule type" value="Genomic_DNA"/>
</dbReference>
<evidence type="ECO:0000313" key="2">
    <source>
        <dbReference type="EMBL" id="KAI5084863.1"/>
    </source>
</evidence>
<feature type="compositionally biased region" description="Basic and acidic residues" evidence="1">
    <location>
        <begin position="1"/>
        <end position="14"/>
    </location>
</feature>
<keyword evidence="3" id="KW-1185">Reference proteome</keyword>